<dbReference type="AlphaFoldDB" id="A0A645AJV8"/>
<dbReference type="PANTHER" id="PTHR33744:SF15">
    <property type="entry name" value="CARBOHYDRATE DIACID REGULATOR"/>
    <property type="match status" value="1"/>
</dbReference>
<dbReference type="InterPro" id="IPR025736">
    <property type="entry name" value="PucR_C-HTH_dom"/>
</dbReference>
<gene>
    <name evidence="2" type="ORF">SDC9_99981</name>
</gene>
<organism evidence="2">
    <name type="scientific">bioreactor metagenome</name>
    <dbReference type="NCBI Taxonomy" id="1076179"/>
    <lineage>
        <taxon>unclassified sequences</taxon>
        <taxon>metagenomes</taxon>
        <taxon>ecological metagenomes</taxon>
    </lineage>
</organism>
<dbReference type="InterPro" id="IPR042070">
    <property type="entry name" value="PucR_C-HTH_sf"/>
</dbReference>
<evidence type="ECO:0000259" key="1">
    <source>
        <dbReference type="Pfam" id="PF13556"/>
    </source>
</evidence>
<reference evidence="2" key="1">
    <citation type="submission" date="2019-08" db="EMBL/GenBank/DDBJ databases">
        <authorList>
            <person name="Kucharzyk K."/>
            <person name="Murdoch R.W."/>
            <person name="Higgins S."/>
            <person name="Loffler F."/>
        </authorList>
    </citation>
    <scope>NUCLEOTIDE SEQUENCE</scope>
</reference>
<proteinExistence type="predicted"/>
<dbReference type="InterPro" id="IPR051448">
    <property type="entry name" value="CdaR-like_regulators"/>
</dbReference>
<accession>A0A645AJV8</accession>
<dbReference type="PANTHER" id="PTHR33744">
    <property type="entry name" value="CARBOHYDRATE DIACID REGULATOR"/>
    <property type="match status" value="1"/>
</dbReference>
<dbReference type="EMBL" id="VSSQ01014230">
    <property type="protein sequence ID" value="MPM53216.1"/>
    <property type="molecule type" value="Genomic_DNA"/>
</dbReference>
<dbReference type="Gene3D" id="1.10.10.2840">
    <property type="entry name" value="PucR C-terminal helix-turn-helix domain"/>
    <property type="match status" value="1"/>
</dbReference>
<name>A0A645AJV8_9ZZZZ</name>
<evidence type="ECO:0000313" key="2">
    <source>
        <dbReference type="EMBL" id="MPM53216.1"/>
    </source>
</evidence>
<dbReference type="Pfam" id="PF13556">
    <property type="entry name" value="HTH_30"/>
    <property type="match status" value="1"/>
</dbReference>
<feature type="domain" description="PucR C-terminal helix-turn-helix" evidence="1">
    <location>
        <begin position="363"/>
        <end position="418"/>
    </location>
</feature>
<sequence length="435" mass="51167">MPINKLIYIIQDIFNLNTSLISFQEDVLNAIGDSKSIDDIIKISFNYLKNPIILLNSMYHTCSYYYGEIVIDDPSWNYQLKMSIPHPTYSLLYNQNTKNRKMGENKEEIITTFFPEVMKYKERTIPIVHDNFTIARISVLECNNPLSDCDLEILKTLGKLIYPLLLLDKRFLVENNSEFDNIMNYLLKATNPNKVFIKNALLSLNIDNSNNKYLLLLRDNDNVNSKTKINYVKQYISSLFSKHIVFVYKNSIIVIYNNRNSYENFCESNEYEDFIKSIKDYTLKVGVSKLFNNFENFKVAYNQCKKAIYFGELIHKKEDSPYYFDDYVIFNIISSFLEKGDLNNLLDSKLKDLILCNSNDLYYTLYTFIQCRGDTKLTSEKLNIHYNTLKYRLNKIENLFNMNLNDEDYLVKLKLSFAALDMKKLGGNINVQHYE</sequence>
<protein>
    <recommendedName>
        <fullName evidence="1">PucR C-terminal helix-turn-helix domain-containing protein</fullName>
    </recommendedName>
</protein>
<comment type="caution">
    <text evidence="2">The sequence shown here is derived from an EMBL/GenBank/DDBJ whole genome shotgun (WGS) entry which is preliminary data.</text>
</comment>